<dbReference type="Proteomes" id="UP000008237">
    <property type="component" value="Unassembled WGS sequence"/>
</dbReference>
<proteinExistence type="predicted"/>
<keyword evidence="1" id="KW-0812">Transmembrane</keyword>
<keyword evidence="3" id="KW-1185">Reference proteome</keyword>
<dbReference type="InParanoid" id="E2C728"/>
<keyword evidence="1" id="KW-1133">Transmembrane helix</keyword>
<evidence type="ECO:0000256" key="1">
    <source>
        <dbReference type="SAM" id="Phobius"/>
    </source>
</evidence>
<gene>
    <name evidence="2" type="ORF">EAI_08339</name>
</gene>
<name>E2C728_HARSA</name>
<dbReference type="AlphaFoldDB" id="E2C728"/>
<protein>
    <submittedName>
        <fullName evidence="2">Uncharacterized protein</fullName>
    </submittedName>
</protein>
<dbReference type="EMBL" id="GL453284">
    <property type="protein sequence ID" value="EFN76251.1"/>
    <property type="molecule type" value="Genomic_DNA"/>
</dbReference>
<keyword evidence="1" id="KW-0472">Membrane</keyword>
<organism evidence="3">
    <name type="scientific">Harpegnathos saltator</name>
    <name type="common">Jerdon's jumping ant</name>
    <dbReference type="NCBI Taxonomy" id="610380"/>
    <lineage>
        <taxon>Eukaryota</taxon>
        <taxon>Metazoa</taxon>
        <taxon>Ecdysozoa</taxon>
        <taxon>Arthropoda</taxon>
        <taxon>Hexapoda</taxon>
        <taxon>Insecta</taxon>
        <taxon>Pterygota</taxon>
        <taxon>Neoptera</taxon>
        <taxon>Endopterygota</taxon>
        <taxon>Hymenoptera</taxon>
        <taxon>Apocrita</taxon>
        <taxon>Aculeata</taxon>
        <taxon>Formicoidea</taxon>
        <taxon>Formicidae</taxon>
        <taxon>Ponerinae</taxon>
        <taxon>Ponerini</taxon>
        <taxon>Harpegnathos</taxon>
    </lineage>
</organism>
<sequence length="161" mass="17889">MVVVVQKCMGLLSRQGGGGPDGWLHMNGNNGPLKSYFHKGGINKNGGLITQKYLTEEYFIIVFCKALEIGYKNVMKGFKLRFHVCGRTPLNAAVTRNQESGNRRRSGCGKLRHAPVFWLGTAAFAGVLPHTWSLSLSDKFFTVAIYTGLMELDILTMNFRT</sequence>
<feature type="transmembrane region" description="Helical" evidence="1">
    <location>
        <begin position="114"/>
        <end position="134"/>
    </location>
</feature>
<evidence type="ECO:0000313" key="2">
    <source>
        <dbReference type="EMBL" id="EFN76251.1"/>
    </source>
</evidence>
<accession>E2C728</accession>
<evidence type="ECO:0000313" key="3">
    <source>
        <dbReference type="Proteomes" id="UP000008237"/>
    </source>
</evidence>
<reference evidence="2 3" key="1">
    <citation type="journal article" date="2010" name="Science">
        <title>Genomic comparison of the ants Camponotus floridanus and Harpegnathos saltator.</title>
        <authorList>
            <person name="Bonasio R."/>
            <person name="Zhang G."/>
            <person name="Ye C."/>
            <person name="Mutti N.S."/>
            <person name="Fang X."/>
            <person name="Qin N."/>
            <person name="Donahue G."/>
            <person name="Yang P."/>
            <person name="Li Q."/>
            <person name="Li C."/>
            <person name="Zhang P."/>
            <person name="Huang Z."/>
            <person name="Berger S.L."/>
            <person name="Reinberg D."/>
            <person name="Wang J."/>
            <person name="Liebig J."/>
        </authorList>
    </citation>
    <scope>NUCLEOTIDE SEQUENCE [LARGE SCALE GENOMIC DNA]</scope>
    <source>
        <strain evidence="2 3">R22 G/1</strain>
    </source>
</reference>